<dbReference type="GO" id="GO:0006508">
    <property type="term" value="P:proteolysis"/>
    <property type="evidence" value="ECO:0007669"/>
    <property type="project" value="UniProtKB-KW"/>
</dbReference>
<organism evidence="6 7">
    <name type="scientific">Roseibium album</name>
    <dbReference type="NCBI Taxonomy" id="311410"/>
    <lineage>
        <taxon>Bacteria</taxon>
        <taxon>Pseudomonadati</taxon>
        <taxon>Pseudomonadota</taxon>
        <taxon>Alphaproteobacteria</taxon>
        <taxon>Hyphomicrobiales</taxon>
        <taxon>Stappiaceae</taxon>
        <taxon>Roseibium</taxon>
    </lineage>
</organism>
<keyword evidence="4" id="KW-0788">Thiol protease</keyword>
<keyword evidence="3 6" id="KW-0378">Hydrolase</keyword>
<dbReference type="InterPro" id="IPR041382">
    <property type="entry name" value="SH3_16"/>
</dbReference>
<evidence type="ECO:0000256" key="1">
    <source>
        <dbReference type="ARBA" id="ARBA00007074"/>
    </source>
</evidence>
<proteinExistence type="inferred from homology"/>
<dbReference type="Pfam" id="PF00877">
    <property type="entry name" value="NLPC_P60"/>
    <property type="match status" value="1"/>
</dbReference>
<dbReference type="EC" id="3.4.22.-" evidence="6"/>
<comment type="similarity">
    <text evidence="1">Belongs to the peptidase C40 family.</text>
</comment>
<dbReference type="GeneID" id="97672846"/>
<dbReference type="PANTHER" id="PTHR47053">
    <property type="entry name" value="MUREIN DD-ENDOPEPTIDASE MEPH-RELATED"/>
    <property type="match status" value="1"/>
</dbReference>
<dbReference type="STRING" id="311410.LA5095_05027"/>
<gene>
    <name evidence="6" type="ORF">LA5096_05602</name>
</gene>
<feature type="domain" description="NlpC/P60" evidence="5">
    <location>
        <begin position="162"/>
        <end position="288"/>
    </location>
</feature>
<dbReference type="InterPro" id="IPR051202">
    <property type="entry name" value="Peptidase_C40"/>
</dbReference>
<dbReference type="OrthoDB" id="9813368at2"/>
<dbReference type="Proteomes" id="UP000049983">
    <property type="component" value="Unassembled WGS sequence"/>
</dbReference>
<protein>
    <submittedName>
        <fullName evidence="6">Dipeptidyl-peptidase 6</fullName>
        <ecNumber evidence="6">3.4.22.-</ecNumber>
    </submittedName>
</protein>
<keyword evidence="7" id="KW-1185">Reference proteome</keyword>
<dbReference type="Pfam" id="PF18348">
    <property type="entry name" value="SH3_16"/>
    <property type="match status" value="1"/>
</dbReference>
<accession>A0A0M7AXB6</accession>
<sequence length="292" mass="32107">MTTSFDRRLHPVRPDLAARDYEGKVETGRFVDGEVFQVTADSLAIRPDPRPDCPIDTEALCGEWITVYEKTAEGWAWGQLDTDGYVGWFSSDGLGSVTAATHRVRALRTYRYPGPDLKFPPRDLLSMGAQVTVVGETETRGLNYAILNDGSSVVAKHLVSLDDYDADWVAVAEEMLGTPYLWGGRTTVGLDCSALIQLAGQASGLDILRDSDMQEAEAGHEIPHDDPSALQRGDLVFWKGHVAIVTGPNRLLHANGFTMTVAYEDLDRAISRIAATEWGAVTKARRLQRRSE</sequence>
<dbReference type="GO" id="GO:0008234">
    <property type="term" value="F:cysteine-type peptidase activity"/>
    <property type="evidence" value="ECO:0007669"/>
    <property type="project" value="UniProtKB-KW"/>
</dbReference>
<dbReference type="PROSITE" id="PS51935">
    <property type="entry name" value="NLPC_P60"/>
    <property type="match status" value="1"/>
</dbReference>
<evidence type="ECO:0000256" key="3">
    <source>
        <dbReference type="ARBA" id="ARBA00022801"/>
    </source>
</evidence>
<dbReference type="EMBL" id="CXWC01000015">
    <property type="protein sequence ID" value="CTQ78383.1"/>
    <property type="molecule type" value="Genomic_DNA"/>
</dbReference>
<evidence type="ECO:0000256" key="2">
    <source>
        <dbReference type="ARBA" id="ARBA00022670"/>
    </source>
</evidence>
<evidence type="ECO:0000256" key="4">
    <source>
        <dbReference type="ARBA" id="ARBA00022807"/>
    </source>
</evidence>
<dbReference type="RefSeq" id="WP_055120048.1">
    <property type="nucleotide sequence ID" value="NZ_CANMGD010000001.1"/>
</dbReference>
<evidence type="ECO:0000313" key="7">
    <source>
        <dbReference type="Proteomes" id="UP000049983"/>
    </source>
</evidence>
<evidence type="ECO:0000313" key="6">
    <source>
        <dbReference type="EMBL" id="CTQ78383.1"/>
    </source>
</evidence>
<reference evidence="7" key="1">
    <citation type="submission" date="2015-07" db="EMBL/GenBank/DDBJ databases">
        <authorList>
            <person name="Rodrigo-Torres Lidia"/>
            <person name="Arahal R.David."/>
        </authorList>
    </citation>
    <scope>NUCLEOTIDE SEQUENCE [LARGE SCALE GENOMIC DNA]</scope>
    <source>
        <strain evidence="7">CECT 5096</strain>
    </source>
</reference>
<dbReference type="InterPro" id="IPR038765">
    <property type="entry name" value="Papain-like_cys_pep_sf"/>
</dbReference>
<dbReference type="SUPFAM" id="SSF54001">
    <property type="entry name" value="Cysteine proteinases"/>
    <property type="match status" value="1"/>
</dbReference>
<dbReference type="InterPro" id="IPR000064">
    <property type="entry name" value="NLP_P60_dom"/>
</dbReference>
<keyword evidence="2" id="KW-0645">Protease</keyword>
<dbReference type="Gene3D" id="3.90.1720.10">
    <property type="entry name" value="endopeptidase domain like (from Nostoc punctiforme)"/>
    <property type="match status" value="1"/>
</dbReference>
<dbReference type="PANTHER" id="PTHR47053:SF1">
    <property type="entry name" value="MUREIN DD-ENDOPEPTIDASE MEPH-RELATED"/>
    <property type="match status" value="1"/>
</dbReference>
<name>A0A0M7AXB6_9HYPH</name>
<dbReference type="AlphaFoldDB" id="A0A0M7AXB6"/>
<evidence type="ECO:0000259" key="5">
    <source>
        <dbReference type="PROSITE" id="PS51935"/>
    </source>
</evidence>
<dbReference type="CDD" id="cd00174">
    <property type="entry name" value="SH3"/>
    <property type="match status" value="1"/>
</dbReference>